<dbReference type="GO" id="GO:0022857">
    <property type="term" value="F:transmembrane transporter activity"/>
    <property type="evidence" value="ECO:0007669"/>
    <property type="project" value="InterPro"/>
</dbReference>
<feature type="transmembrane region" description="Helical" evidence="4">
    <location>
        <begin position="99"/>
        <end position="122"/>
    </location>
</feature>
<keyword evidence="3 4" id="KW-0472">Membrane</keyword>
<organism evidence="6 7">
    <name type="scientific">Oxalicibacterium solurbis</name>
    <dbReference type="NCBI Taxonomy" id="69280"/>
    <lineage>
        <taxon>Bacteria</taxon>
        <taxon>Pseudomonadati</taxon>
        <taxon>Pseudomonadota</taxon>
        <taxon>Betaproteobacteria</taxon>
        <taxon>Burkholderiales</taxon>
        <taxon>Oxalobacteraceae</taxon>
        <taxon>Oxalicibacterium</taxon>
    </lineage>
</organism>
<feature type="transmembrane region" description="Helical" evidence="4">
    <location>
        <begin position="244"/>
        <end position="265"/>
    </location>
</feature>
<feature type="transmembrane region" description="Helical" evidence="4">
    <location>
        <begin position="129"/>
        <end position="147"/>
    </location>
</feature>
<dbReference type="EMBL" id="BMDP01000003">
    <property type="protein sequence ID" value="GGI55160.1"/>
    <property type="molecule type" value="Genomic_DNA"/>
</dbReference>
<keyword evidence="1 4" id="KW-0812">Transmembrane</keyword>
<feature type="transmembrane region" description="Helical" evidence="4">
    <location>
        <begin position="334"/>
        <end position="357"/>
    </location>
</feature>
<name>A0A8J3AXT9_9BURK</name>
<feature type="transmembrane region" description="Helical" evidence="4">
    <location>
        <begin position="363"/>
        <end position="383"/>
    </location>
</feature>
<evidence type="ECO:0000256" key="1">
    <source>
        <dbReference type="ARBA" id="ARBA00022692"/>
    </source>
</evidence>
<feature type="transmembrane region" description="Helical" evidence="4">
    <location>
        <begin position="220"/>
        <end position="238"/>
    </location>
</feature>
<comment type="caution">
    <text evidence="6">The sequence shown here is derived from an EMBL/GenBank/DDBJ whole genome shotgun (WGS) entry which is preliminary data.</text>
</comment>
<keyword evidence="2 4" id="KW-1133">Transmembrane helix</keyword>
<accession>A0A8J3AXT9</accession>
<feature type="transmembrane region" description="Helical" evidence="4">
    <location>
        <begin position="272"/>
        <end position="291"/>
    </location>
</feature>
<gene>
    <name evidence="6" type="ORF">GCM10011430_23340</name>
</gene>
<dbReference type="InterPro" id="IPR036259">
    <property type="entry name" value="MFS_trans_sf"/>
</dbReference>
<dbReference type="Proteomes" id="UP000627205">
    <property type="component" value="Unassembled WGS sequence"/>
</dbReference>
<feature type="transmembrane region" description="Helical" evidence="4">
    <location>
        <begin position="297"/>
        <end position="313"/>
    </location>
</feature>
<dbReference type="InterPro" id="IPR020846">
    <property type="entry name" value="MFS_dom"/>
</dbReference>
<dbReference type="PROSITE" id="PS50850">
    <property type="entry name" value="MFS"/>
    <property type="match status" value="1"/>
</dbReference>
<evidence type="ECO:0000313" key="7">
    <source>
        <dbReference type="Proteomes" id="UP000627205"/>
    </source>
</evidence>
<dbReference type="Gene3D" id="1.20.1250.20">
    <property type="entry name" value="MFS general substrate transporter like domains"/>
    <property type="match status" value="1"/>
</dbReference>
<feature type="transmembrane region" description="Helical" evidence="4">
    <location>
        <begin position="39"/>
        <end position="59"/>
    </location>
</feature>
<dbReference type="InterPro" id="IPR011701">
    <property type="entry name" value="MFS"/>
</dbReference>
<proteinExistence type="predicted"/>
<keyword evidence="7" id="KW-1185">Reference proteome</keyword>
<evidence type="ECO:0000256" key="2">
    <source>
        <dbReference type="ARBA" id="ARBA00022989"/>
    </source>
</evidence>
<sequence>MPPVFSIILAQLFGTSLWFAANGAAGDLMHAWHLTAADIGLLTNAVQLGFIIGTLTFSLSGLADRFAASRIFAVCAVSGAILNAMFAFGAHGLQAGLPLRFAIGICLAGIYPLSMKLIVSWVPDRAGNALSQLIGMQTIGVALPYGVRAVGASWPWQPSMLVSSALALIAAAMIWRLGDGPHLVRAAGAGSLDIRRLLSIFAIPNFRAAALGYFGHMWELYAFWTLVPTFIIVSGVASQSTAALSGWSFVVTAAGAIGCMAGGLWSKRIGSARVAAAALATSALCCALFPLSGTWGMSAKILLLLAWGISVVADSPHFSALSAKACPPEMVGSALAFQNAIGFAISMVSIQIGAGIVENWGSTVAWLLLPGPLLGLMGLRRLIKAGA</sequence>
<dbReference type="RefSeq" id="WP_188421936.1">
    <property type="nucleotide sequence ID" value="NZ_BMDP01000003.1"/>
</dbReference>
<protein>
    <submittedName>
        <fullName evidence="6">MFS transporter</fullName>
    </submittedName>
</protein>
<dbReference type="Pfam" id="PF07690">
    <property type="entry name" value="MFS_1"/>
    <property type="match status" value="1"/>
</dbReference>
<evidence type="ECO:0000313" key="6">
    <source>
        <dbReference type="EMBL" id="GGI55160.1"/>
    </source>
</evidence>
<reference evidence="6" key="2">
    <citation type="submission" date="2020-09" db="EMBL/GenBank/DDBJ databases">
        <authorList>
            <person name="Sun Q."/>
            <person name="Sedlacek I."/>
        </authorList>
    </citation>
    <scope>NUCLEOTIDE SEQUENCE</scope>
    <source>
        <strain evidence="6">CCM 7664</strain>
    </source>
</reference>
<feature type="domain" description="Major facilitator superfamily (MFS) profile" evidence="5">
    <location>
        <begin position="1"/>
        <end position="387"/>
    </location>
</feature>
<reference evidence="6" key="1">
    <citation type="journal article" date="2014" name="Int. J. Syst. Evol. Microbiol.">
        <title>Complete genome sequence of Corynebacterium casei LMG S-19264T (=DSM 44701T), isolated from a smear-ripened cheese.</title>
        <authorList>
            <consortium name="US DOE Joint Genome Institute (JGI-PGF)"/>
            <person name="Walter F."/>
            <person name="Albersmeier A."/>
            <person name="Kalinowski J."/>
            <person name="Ruckert C."/>
        </authorList>
    </citation>
    <scope>NUCLEOTIDE SEQUENCE</scope>
    <source>
        <strain evidence="6">CCM 7664</strain>
    </source>
</reference>
<feature type="transmembrane region" description="Helical" evidence="4">
    <location>
        <begin position="71"/>
        <end position="93"/>
    </location>
</feature>
<dbReference type="SUPFAM" id="SSF103473">
    <property type="entry name" value="MFS general substrate transporter"/>
    <property type="match status" value="1"/>
</dbReference>
<evidence type="ECO:0000256" key="4">
    <source>
        <dbReference type="SAM" id="Phobius"/>
    </source>
</evidence>
<evidence type="ECO:0000256" key="3">
    <source>
        <dbReference type="ARBA" id="ARBA00023136"/>
    </source>
</evidence>
<feature type="transmembrane region" description="Helical" evidence="4">
    <location>
        <begin position="159"/>
        <end position="177"/>
    </location>
</feature>
<dbReference type="PANTHER" id="PTHR23521:SF3">
    <property type="entry name" value="MFS TRANSPORTER"/>
    <property type="match status" value="1"/>
</dbReference>
<dbReference type="PANTHER" id="PTHR23521">
    <property type="entry name" value="TRANSPORTER MFS SUPERFAMILY"/>
    <property type="match status" value="1"/>
</dbReference>
<evidence type="ECO:0000259" key="5">
    <source>
        <dbReference type="PROSITE" id="PS50850"/>
    </source>
</evidence>
<dbReference type="AlphaFoldDB" id="A0A8J3AXT9"/>
<dbReference type="GO" id="GO:0005886">
    <property type="term" value="C:plasma membrane"/>
    <property type="evidence" value="ECO:0007669"/>
    <property type="project" value="TreeGrafter"/>
</dbReference>